<dbReference type="AlphaFoldDB" id="W9QQE4"/>
<reference evidence="2" key="1">
    <citation type="submission" date="2013-01" db="EMBL/GenBank/DDBJ databases">
        <title>Draft Genome Sequence of a Mulberry Tree, Morus notabilis C.K. Schneid.</title>
        <authorList>
            <person name="He N."/>
            <person name="Zhao S."/>
        </authorList>
    </citation>
    <scope>NUCLEOTIDE SEQUENCE</scope>
</reference>
<gene>
    <name evidence="1" type="ORF">L484_017829</name>
</gene>
<sequence length="78" mass="8910">MKTCFDVFQSQEKLSRFLMWAVSSALQAECAKSPQSKLSQQGLSFILEEEQHEDSLLSKLLRWLTASVILGKLSYKLE</sequence>
<protein>
    <submittedName>
        <fullName evidence="1">Uncharacterized protein</fullName>
    </submittedName>
</protein>
<evidence type="ECO:0000313" key="1">
    <source>
        <dbReference type="EMBL" id="EXB50291.1"/>
    </source>
</evidence>
<accession>W9QQE4</accession>
<dbReference type="EMBL" id="KE343994">
    <property type="protein sequence ID" value="EXB50291.1"/>
    <property type="molecule type" value="Genomic_DNA"/>
</dbReference>
<organism evidence="1 2">
    <name type="scientific">Morus notabilis</name>
    <dbReference type="NCBI Taxonomy" id="981085"/>
    <lineage>
        <taxon>Eukaryota</taxon>
        <taxon>Viridiplantae</taxon>
        <taxon>Streptophyta</taxon>
        <taxon>Embryophyta</taxon>
        <taxon>Tracheophyta</taxon>
        <taxon>Spermatophyta</taxon>
        <taxon>Magnoliopsida</taxon>
        <taxon>eudicotyledons</taxon>
        <taxon>Gunneridae</taxon>
        <taxon>Pentapetalae</taxon>
        <taxon>rosids</taxon>
        <taxon>fabids</taxon>
        <taxon>Rosales</taxon>
        <taxon>Moraceae</taxon>
        <taxon>Moreae</taxon>
        <taxon>Morus</taxon>
    </lineage>
</organism>
<name>W9QQE4_9ROSA</name>
<proteinExistence type="predicted"/>
<dbReference type="STRING" id="981085.W9QQE4"/>
<keyword evidence="2" id="KW-1185">Reference proteome</keyword>
<evidence type="ECO:0000313" key="2">
    <source>
        <dbReference type="Proteomes" id="UP000030645"/>
    </source>
</evidence>
<dbReference type="Proteomes" id="UP000030645">
    <property type="component" value="Unassembled WGS sequence"/>
</dbReference>